<comment type="subcellular location">
    <subcellularLocation>
        <location evidence="1">Cell inner membrane</location>
        <topology evidence="1">Multi-pass membrane protein</topology>
    </subcellularLocation>
</comment>
<dbReference type="GO" id="GO:0015385">
    <property type="term" value="F:sodium:proton antiporter activity"/>
    <property type="evidence" value="ECO:0007669"/>
    <property type="project" value="TreeGrafter"/>
</dbReference>
<dbReference type="EMBL" id="JAAGNZ010000009">
    <property type="protein sequence ID" value="NEU70814.1"/>
    <property type="molecule type" value="Genomic_DNA"/>
</dbReference>
<name>A0A6M0IRV5_9BACT</name>
<dbReference type="InterPro" id="IPR023171">
    <property type="entry name" value="Na/H_antiporter_dom_sf"/>
</dbReference>
<accession>A0A6M0IRV5</accession>
<dbReference type="PANTHER" id="PTHR30341">
    <property type="entry name" value="SODIUM ION/PROTON ANTIPORTER NHAA-RELATED"/>
    <property type="match status" value="1"/>
</dbReference>
<gene>
    <name evidence="6" type="ORF">GK091_28375</name>
</gene>
<proteinExistence type="predicted"/>
<evidence type="ECO:0000313" key="6">
    <source>
        <dbReference type="EMBL" id="NEU70814.1"/>
    </source>
</evidence>
<dbReference type="Gene3D" id="1.20.1530.10">
    <property type="entry name" value="Na+/H+ antiporter like domain"/>
    <property type="match status" value="1"/>
</dbReference>
<dbReference type="GO" id="GO:0006885">
    <property type="term" value="P:regulation of pH"/>
    <property type="evidence" value="ECO:0007669"/>
    <property type="project" value="InterPro"/>
</dbReference>
<evidence type="ECO:0000256" key="3">
    <source>
        <dbReference type="ARBA" id="ARBA00022692"/>
    </source>
</evidence>
<dbReference type="PANTHER" id="PTHR30341:SF0">
    <property type="entry name" value="NA(+)_H(+) ANTIPORTER NHAA"/>
    <property type="match status" value="1"/>
</dbReference>
<dbReference type="AlphaFoldDB" id="A0A6M0IRV5"/>
<evidence type="ECO:0000256" key="1">
    <source>
        <dbReference type="ARBA" id="ARBA00004429"/>
    </source>
</evidence>
<protein>
    <submittedName>
        <fullName evidence="6">Na+/H+ antiporter NhaA</fullName>
    </submittedName>
</protein>
<keyword evidence="7" id="KW-1185">Reference proteome</keyword>
<keyword evidence="5" id="KW-0472">Membrane</keyword>
<evidence type="ECO:0000256" key="2">
    <source>
        <dbReference type="ARBA" id="ARBA00022475"/>
    </source>
</evidence>
<comment type="caution">
    <text evidence="6">The sequence shown here is derived from an EMBL/GenBank/DDBJ whole genome shotgun (WGS) entry which is preliminary data.</text>
</comment>
<keyword evidence="4" id="KW-1133">Transmembrane helix</keyword>
<dbReference type="Pfam" id="PF06965">
    <property type="entry name" value="Na_H_antiport_1"/>
    <property type="match status" value="1"/>
</dbReference>
<evidence type="ECO:0000256" key="5">
    <source>
        <dbReference type="ARBA" id="ARBA00023136"/>
    </source>
</evidence>
<dbReference type="Proteomes" id="UP000477386">
    <property type="component" value="Unassembled WGS sequence"/>
</dbReference>
<sequence length="130" mass="14361">MRVLKLSKEFSASGSISGLLLLDSVIVALVVANSPLGTLYEHFLALPTGFNGAGLNLNYPLLNWINDGLMAVFFLMVGLEIKRELIDGKLASFSKAALPILAALGSYYRRRHPGRYRLYHVDFYRSALLS</sequence>
<evidence type="ECO:0000313" key="7">
    <source>
        <dbReference type="Proteomes" id="UP000477386"/>
    </source>
</evidence>
<keyword evidence="2" id="KW-1003">Cell membrane</keyword>
<dbReference type="GO" id="GO:0005886">
    <property type="term" value="C:plasma membrane"/>
    <property type="evidence" value="ECO:0007669"/>
    <property type="project" value="UniProtKB-SubCell"/>
</dbReference>
<keyword evidence="3" id="KW-0812">Transmembrane</keyword>
<reference evidence="6 7" key="1">
    <citation type="submission" date="2020-02" db="EMBL/GenBank/DDBJ databases">
        <title>Draft genome sequence of two Spirosoma agri KCTC 52727 and Spirosoma terrae KCTC 52035.</title>
        <authorList>
            <person name="Rojas J."/>
            <person name="Ambika Manirajan B."/>
            <person name="Ratering S."/>
            <person name="Suarez C."/>
            <person name="Schnell S."/>
        </authorList>
    </citation>
    <scope>NUCLEOTIDE SEQUENCE [LARGE SCALE GENOMIC DNA]</scope>
    <source>
        <strain evidence="6 7">KCTC 52727</strain>
    </source>
</reference>
<dbReference type="InterPro" id="IPR004670">
    <property type="entry name" value="NhaA"/>
</dbReference>
<organism evidence="6 7">
    <name type="scientific">Spirosoma agri</name>
    <dbReference type="NCBI Taxonomy" id="1987381"/>
    <lineage>
        <taxon>Bacteria</taxon>
        <taxon>Pseudomonadati</taxon>
        <taxon>Bacteroidota</taxon>
        <taxon>Cytophagia</taxon>
        <taxon>Cytophagales</taxon>
        <taxon>Cytophagaceae</taxon>
        <taxon>Spirosoma</taxon>
    </lineage>
</organism>
<evidence type="ECO:0000256" key="4">
    <source>
        <dbReference type="ARBA" id="ARBA00022989"/>
    </source>
</evidence>